<dbReference type="EMBL" id="JAPFFF010000029">
    <property type="protein sequence ID" value="KAK8846042.1"/>
    <property type="molecule type" value="Genomic_DNA"/>
</dbReference>
<protein>
    <submittedName>
        <fullName evidence="2">Uncharacterized protein</fullName>
    </submittedName>
</protein>
<accession>A0ABR2HF33</accession>
<keyword evidence="3" id="KW-1185">Reference proteome</keyword>
<reference evidence="2 3" key="1">
    <citation type="submission" date="2024-04" db="EMBL/GenBank/DDBJ databases">
        <title>Tritrichomonas musculus Genome.</title>
        <authorList>
            <person name="Alves-Ferreira E."/>
            <person name="Grigg M."/>
            <person name="Lorenzi H."/>
            <person name="Galac M."/>
        </authorList>
    </citation>
    <scope>NUCLEOTIDE SEQUENCE [LARGE SCALE GENOMIC DNA]</scope>
    <source>
        <strain evidence="2 3">EAF2021</strain>
    </source>
</reference>
<dbReference type="Proteomes" id="UP001470230">
    <property type="component" value="Unassembled WGS sequence"/>
</dbReference>
<proteinExistence type="predicted"/>
<evidence type="ECO:0000313" key="3">
    <source>
        <dbReference type="Proteomes" id="UP001470230"/>
    </source>
</evidence>
<evidence type="ECO:0000256" key="1">
    <source>
        <dbReference type="SAM" id="MobiDB-lite"/>
    </source>
</evidence>
<name>A0ABR2HF33_9EUKA</name>
<evidence type="ECO:0000313" key="2">
    <source>
        <dbReference type="EMBL" id="KAK8846042.1"/>
    </source>
</evidence>
<organism evidence="2 3">
    <name type="scientific">Tritrichomonas musculus</name>
    <dbReference type="NCBI Taxonomy" id="1915356"/>
    <lineage>
        <taxon>Eukaryota</taxon>
        <taxon>Metamonada</taxon>
        <taxon>Parabasalia</taxon>
        <taxon>Tritrichomonadida</taxon>
        <taxon>Tritrichomonadidae</taxon>
        <taxon>Tritrichomonas</taxon>
    </lineage>
</organism>
<sequence length="785" mass="92646">MNEYEQYQQLKKYTPSNPKVLINQSESVTSSVRDEIMLKQRILCLLPLNHPQNYPKFFPENRKLFIKHISQNIEILRDTISPQQVQFISKVYNFFYENPNELVNVILSIVKKDESLLSFIVYSTIPSFFGYFSCIEHLSIAFSFYCALITKAPKHIIELLLRPFFCNSTTFCFIEALSSDVIIFFCQDVRLLNKNKSNFNTVVKEYSISFLNAIINNLKFLPNVHLNILQFMINLQWTRVSVFQLFLSSFIVPQIVSFLSISNSSFSIYLDEFFHMINHLNLNVTEEQLKPFFHGKSIYEIPSAFKDFGLLYVNFLTTPLDASIFFEAARPIVKFPKLIIMLQSEKYLGRQQLYSPIWIKVFPRAPKPILYSDSWQNLIFNFDNKKSHQNFENSNKTEDSNLNSNSNSNPINQIKKPKMKIPHFKRQLAMIRMISKEMNVDIFDIIYGRVACQTTDIIQSKLTEKSIDLTDICESCCQILIDKPIENVEMDKLCDKCRDLVLHKKERITFIEYAIKMELSKLKKQAILFEKLLLFQFSLNRLKKWHENVNSCYDHKFLEMIEKVIFMFFANNQIRPIMQRKNSPKEILIDFIQFIDMKKSYQFFYSLRSEKLLNFFLSNSNQFSLKIKQLDQKWSKERCNLISENSNFQTNKIFLYSKSSVFYQIFSSITNMMNMISMIPFHRRYFLIIECLTQFNELKIVTKSDSSLLDFLKFSNDSSFLLSVIEISALLMKSPDFLGFCSKEETLLWYKMENELQKALSYSPKLVQLYNELHDYILQLVCSTV</sequence>
<comment type="caution">
    <text evidence="2">The sequence shown here is derived from an EMBL/GenBank/DDBJ whole genome shotgun (WGS) entry which is preliminary data.</text>
</comment>
<feature type="compositionally biased region" description="Low complexity" evidence="1">
    <location>
        <begin position="400"/>
        <end position="409"/>
    </location>
</feature>
<feature type="region of interest" description="Disordered" evidence="1">
    <location>
        <begin position="390"/>
        <end position="414"/>
    </location>
</feature>
<gene>
    <name evidence="2" type="ORF">M9Y10_020043</name>
</gene>